<protein>
    <submittedName>
        <fullName evidence="1">Uncharacterized protein</fullName>
    </submittedName>
</protein>
<name>A0ABW2QNF1_9BURK</name>
<gene>
    <name evidence="1" type="ORF">ACFQPB_14540</name>
</gene>
<dbReference type="Proteomes" id="UP001596501">
    <property type="component" value="Unassembled WGS sequence"/>
</dbReference>
<evidence type="ECO:0000313" key="1">
    <source>
        <dbReference type="EMBL" id="MFC7410083.1"/>
    </source>
</evidence>
<organism evidence="1 2">
    <name type="scientific">Hydrogenophaga atypica</name>
    <dbReference type="NCBI Taxonomy" id="249409"/>
    <lineage>
        <taxon>Bacteria</taxon>
        <taxon>Pseudomonadati</taxon>
        <taxon>Pseudomonadota</taxon>
        <taxon>Betaproteobacteria</taxon>
        <taxon>Burkholderiales</taxon>
        <taxon>Comamonadaceae</taxon>
        <taxon>Hydrogenophaga</taxon>
    </lineage>
</organism>
<keyword evidence="2" id="KW-1185">Reference proteome</keyword>
<dbReference type="RefSeq" id="WP_382224650.1">
    <property type="nucleotide sequence ID" value="NZ_JBHTCA010000011.1"/>
</dbReference>
<evidence type="ECO:0000313" key="2">
    <source>
        <dbReference type="Proteomes" id="UP001596501"/>
    </source>
</evidence>
<dbReference type="EMBL" id="JBHTCA010000011">
    <property type="protein sequence ID" value="MFC7410083.1"/>
    <property type="molecule type" value="Genomic_DNA"/>
</dbReference>
<comment type="caution">
    <text evidence="1">The sequence shown here is derived from an EMBL/GenBank/DDBJ whole genome shotgun (WGS) entry which is preliminary data.</text>
</comment>
<accession>A0ABW2QNF1</accession>
<sequence>MGAHMGAHGCQRVGAVGVWMGVGAVTRWWDEAAGGVHKTHAYGPGFK</sequence>
<reference evidence="2" key="1">
    <citation type="journal article" date="2019" name="Int. J. Syst. Evol. Microbiol.">
        <title>The Global Catalogue of Microorganisms (GCM) 10K type strain sequencing project: providing services to taxonomists for standard genome sequencing and annotation.</title>
        <authorList>
            <consortium name="The Broad Institute Genomics Platform"/>
            <consortium name="The Broad Institute Genome Sequencing Center for Infectious Disease"/>
            <person name="Wu L."/>
            <person name="Ma J."/>
        </authorList>
    </citation>
    <scope>NUCLEOTIDE SEQUENCE [LARGE SCALE GENOMIC DNA]</scope>
    <source>
        <strain evidence="2">CGMCC 1.12371</strain>
    </source>
</reference>
<proteinExistence type="predicted"/>